<sequence>MKIHQGFIAGIITLSLLPAMAAAQATGQVQDSTQWAQSPAGARQALATPDAPASAPAVPAMTIDERHDGWVAIHHSPDHGLHTDLCIAGAENEVLMLRADADSLQMRSADDHWTLTPGSTGDMTVRIGAYQHVFHMQANDATTLSVDLKPQEMTDLLNGMERGQRASVEYGSRTVVDVALGGSAPVLDRFRGCAETNHFADLGHAPGNRANPF</sequence>
<reference evidence="4" key="2">
    <citation type="journal article" date="2021" name="Polymers (Basel)">
        <title>Highly Stretchable Bacterial Cellulose Produced by Komagataeibacter hansenii SI1.</title>
        <authorList>
            <person name="Cielecka I."/>
            <person name="Ryngajllo M."/>
            <person name="Maniukiewicz W."/>
            <person name="Bielecki S."/>
        </authorList>
    </citation>
    <scope>NUCLEOTIDE SEQUENCE</scope>
    <source>
        <strain evidence="4">SI1</strain>
    </source>
</reference>
<protein>
    <submittedName>
        <fullName evidence="4">Uncharacterized protein</fullName>
    </submittedName>
</protein>
<reference evidence="4" key="3">
    <citation type="submission" date="2022-03" db="EMBL/GenBank/DDBJ databases">
        <authorList>
            <person name="Ryngajllo M."/>
            <person name="Jacek P."/>
            <person name="Kubiak K."/>
        </authorList>
    </citation>
    <scope>NUCLEOTIDE SEQUENCE</scope>
    <source>
        <strain evidence="4">SI1</strain>
    </source>
</reference>
<evidence type="ECO:0000313" key="3">
    <source>
        <dbReference type="EMBL" id="GEC65196.1"/>
    </source>
</evidence>
<name>A0AAW5EUZ0_NOVHA</name>
<proteinExistence type="predicted"/>
<gene>
    <name evidence="3" type="ORF">GHA01_30450</name>
    <name evidence="4" type="ORF">K1W68_15775</name>
</gene>
<dbReference type="Proteomes" id="UP000319478">
    <property type="component" value="Unassembled WGS sequence"/>
</dbReference>
<feature type="chain" id="PRO_5043666528" evidence="2">
    <location>
        <begin position="22"/>
        <end position="213"/>
    </location>
</feature>
<feature type="region of interest" description="Disordered" evidence="1">
    <location>
        <begin position="33"/>
        <end position="56"/>
    </location>
</feature>
<reference evidence="3 5" key="1">
    <citation type="submission" date="2019-06" db="EMBL/GenBank/DDBJ databases">
        <title>Whole genome shotgun sequence of Komagataeibacter hansenii NBRC 14820.</title>
        <authorList>
            <person name="Hosoyama A."/>
            <person name="Uohara A."/>
            <person name="Ohji S."/>
            <person name="Ichikawa N."/>
        </authorList>
    </citation>
    <scope>NUCLEOTIDE SEQUENCE [LARGE SCALE GENOMIC DNA]</scope>
    <source>
        <strain evidence="3 5">NBRC 14820</strain>
    </source>
</reference>
<evidence type="ECO:0000313" key="6">
    <source>
        <dbReference type="Proteomes" id="UP001202887"/>
    </source>
</evidence>
<dbReference type="Proteomes" id="UP001202887">
    <property type="component" value="Unassembled WGS sequence"/>
</dbReference>
<evidence type="ECO:0000256" key="1">
    <source>
        <dbReference type="SAM" id="MobiDB-lite"/>
    </source>
</evidence>
<dbReference type="AlphaFoldDB" id="A0AAW5EUZ0"/>
<evidence type="ECO:0000256" key="2">
    <source>
        <dbReference type="SAM" id="SignalP"/>
    </source>
</evidence>
<dbReference type="EMBL" id="JAIBCX010000095">
    <property type="protein sequence ID" value="MCJ8355424.1"/>
    <property type="molecule type" value="Genomic_DNA"/>
</dbReference>
<accession>A0AAW5EUZ0</accession>
<dbReference type="GeneID" id="61366346"/>
<feature type="signal peptide" evidence="2">
    <location>
        <begin position="1"/>
        <end position="21"/>
    </location>
</feature>
<keyword evidence="2" id="KW-0732">Signal</keyword>
<evidence type="ECO:0000313" key="5">
    <source>
        <dbReference type="Proteomes" id="UP000319478"/>
    </source>
</evidence>
<organism evidence="4 6">
    <name type="scientific">Novacetimonas hansenii</name>
    <name type="common">Komagataeibacter hansenii</name>
    <dbReference type="NCBI Taxonomy" id="436"/>
    <lineage>
        <taxon>Bacteria</taxon>
        <taxon>Pseudomonadati</taxon>
        <taxon>Pseudomonadota</taxon>
        <taxon>Alphaproteobacteria</taxon>
        <taxon>Acetobacterales</taxon>
        <taxon>Acetobacteraceae</taxon>
        <taxon>Novacetimonas</taxon>
    </lineage>
</organism>
<dbReference type="EMBL" id="BJNN01000183">
    <property type="protein sequence ID" value="GEC65196.1"/>
    <property type="molecule type" value="Genomic_DNA"/>
</dbReference>
<evidence type="ECO:0000313" key="4">
    <source>
        <dbReference type="EMBL" id="MCJ8355424.1"/>
    </source>
</evidence>
<comment type="caution">
    <text evidence="4">The sequence shown here is derived from an EMBL/GenBank/DDBJ whole genome shotgun (WGS) entry which is preliminary data.</text>
</comment>
<feature type="compositionally biased region" description="Low complexity" evidence="1">
    <location>
        <begin position="45"/>
        <end position="56"/>
    </location>
</feature>
<dbReference type="RefSeq" id="WP_003621674.1">
    <property type="nucleotide sequence ID" value="NZ_BJNN01000183.1"/>
</dbReference>
<keyword evidence="5" id="KW-1185">Reference proteome</keyword>